<feature type="transmembrane region" description="Helical" evidence="13">
    <location>
        <begin position="161"/>
        <end position="183"/>
    </location>
</feature>
<dbReference type="FunFam" id="1.20.1070.10:FF:001005">
    <property type="entry name" value="Uncharacterized protein"/>
    <property type="match status" value="1"/>
</dbReference>
<name>A0A7M7T0Y5_STRPU</name>
<dbReference type="InterPro" id="IPR017452">
    <property type="entry name" value="GPCR_Rhodpsn_7TM"/>
</dbReference>
<dbReference type="CDD" id="cd15095">
    <property type="entry name" value="7tmA_KiSS1R"/>
    <property type="match status" value="1"/>
</dbReference>
<dbReference type="KEGG" id="spu:100889710"/>
<keyword evidence="2" id="KW-1003">Cell membrane</keyword>
<dbReference type="OrthoDB" id="2132067at2759"/>
<dbReference type="AlphaFoldDB" id="A0A7M7T0Y5"/>
<evidence type="ECO:0000256" key="7">
    <source>
        <dbReference type="ARBA" id="ARBA00023157"/>
    </source>
</evidence>
<dbReference type="PROSITE" id="PS50262">
    <property type="entry name" value="G_PROTEIN_RECEP_F1_2"/>
    <property type="match status" value="1"/>
</dbReference>
<keyword evidence="8 11" id="KW-0675">Receptor</keyword>
<evidence type="ECO:0000313" key="15">
    <source>
        <dbReference type="EnsemblMetazoa" id="XP_030845848"/>
    </source>
</evidence>
<dbReference type="InterPro" id="IPR000276">
    <property type="entry name" value="GPCR_Rhodpsn"/>
</dbReference>
<proteinExistence type="inferred from homology"/>
<evidence type="ECO:0000256" key="10">
    <source>
        <dbReference type="ARBA" id="ARBA00023224"/>
    </source>
</evidence>
<comment type="subcellular location">
    <subcellularLocation>
        <location evidence="1">Cell membrane</location>
        <topology evidence="1">Multi-pass membrane protein</topology>
    </subcellularLocation>
</comment>
<dbReference type="SUPFAM" id="SSF81321">
    <property type="entry name" value="Family A G protein-coupled receptor-like"/>
    <property type="match status" value="1"/>
</dbReference>
<evidence type="ECO:0000256" key="6">
    <source>
        <dbReference type="ARBA" id="ARBA00023136"/>
    </source>
</evidence>
<sequence>MWDHNQSIESSTHTSLTMASTDKNTSIAPMITAFTSGNQLSVENWLVPAIFFLITLIGVVGNFLVIYVIIRHGQMKTVTNYYIVNLAITDVSFLLCCAPFTAIVYAIPTWIFGRFMCKFVFFMMQVTAQATCLTLTAMSVDRYKAIVRPLQSLKTRTTRAAVIINVCIWAGSACAAVPTAIYFDVAQFGDALVCIDIWPRPEILYPGYAIYGMVALYLVPLTIICVCYSIMLRKLWQRVSPGEQTNNAQALMALQQKRKITRMIMVVVLLFALCWLPLYIFTTWFRLDRNFPKNNGTYFFKVFAHMLSYANSCVNPFVYAFLGENFRRYFKKAFPLCFKKKDGSGNSTRTEPIPTAHQRVADGERTQNNRSAIVR</sequence>
<dbReference type="InterPro" id="IPR000405">
    <property type="entry name" value="Galanin_rcpt"/>
</dbReference>
<dbReference type="PROSITE" id="PS00237">
    <property type="entry name" value="G_PROTEIN_RECEP_F1_1"/>
    <property type="match status" value="1"/>
</dbReference>
<keyword evidence="10 11" id="KW-0807">Transducer</keyword>
<dbReference type="GO" id="GO:0005886">
    <property type="term" value="C:plasma membrane"/>
    <property type="evidence" value="ECO:0000318"/>
    <property type="project" value="GO_Central"/>
</dbReference>
<dbReference type="FunCoup" id="A0A7M7T0Y5">
    <property type="interactions" value="62"/>
</dbReference>
<dbReference type="PANTHER" id="PTHR45695">
    <property type="entry name" value="LEUCOKININ RECEPTOR-RELATED"/>
    <property type="match status" value="1"/>
</dbReference>
<feature type="transmembrane region" description="Helical" evidence="13">
    <location>
        <begin position="45"/>
        <end position="70"/>
    </location>
</feature>
<dbReference type="GO" id="GO:0007218">
    <property type="term" value="P:neuropeptide signaling pathway"/>
    <property type="evidence" value="ECO:0000318"/>
    <property type="project" value="GO_Central"/>
</dbReference>
<dbReference type="Gene3D" id="1.20.1070.10">
    <property type="entry name" value="Rhodopsin 7-helix transmembrane proteins"/>
    <property type="match status" value="1"/>
</dbReference>
<organism evidence="15 16">
    <name type="scientific">Strongylocentrotus purpuratus</name>
    <name type="common">Purple sea urchin</name>
    <dbReference type="NCBI Taxonomy" id="7668"/>
    <lineage>
        <taxon>Eukaryota</taxon>
        <taxon>Metazoa</taxon>
        <taxon>Echinodermata</taxon>
        <taxon>Eleutherozoa</taxon>
        <taxon>Echinozoa</taxon>
        <taxon>Echinoidea</taxon>
        <taxon>Euechinoidea</taxon>
        <taxon>Echinacea</taxon>
        <taxon>Camarodonta</taxon>
        <taxon>Echinidea</taxon>
        <taxon>Strongylocentrotidae</taxon>
        <taxon>Strongylocentrotus</taxon>
    </lineage>
</organism>
<feature type="transmembrane region" description="Helical" evidence="13">
    <location>
        <begin position="208"/>
        <end position="231"/>
    </location>
</feature>
<dbReference type="RefSeq" id="XP_030845848.1">
    <property type="nucleotide sequence ID" value="XM_030989988.1"/>
</dbReference>
<reference evidence="16" key="1">
    <citation type="submission" date="2015-02" db="EMBL/GenBank/DDBJ databases">
        <title>Genome sequencing for Strongylocentrotus purpuratus.</title>
        <authorList>
            <person name="Murali S."/>
            <person name="Liu Y."/>
            <person name="Vee V."/>
            <person name="English A."/>
            <person name="Wang M."/>
            <person name="Skinner E."/>
            <person name="Han Y."/>
            <person name="Muzny D.M."/>
            <person name="Worley K.C."/>
            <person name="Gibbs R.A."/>
        </authorList>
    </citation>
    <scope>NUCLEOTIDE SEQUENCE</scope>
</reference>
<dbReference type="GeneID" id="100889710"/>
<dbReference type="GO" id="GO:0046887">
    <property type="term" value="P:positive regulation of hormone secretion"/>
    <property type="evidence" value="ECO:0000318"/>
    <property type="project" value="GO_Central"/>
</dbReference>
<evidence type="ECO:0000256" key="3">
    <source>
        <dbReference type="ARBA" id="ARBA00022692"/>
    </source>
</evidence>
<evidence type="ECO:0000313" key="16">
    <source>
        <dbReference type="Proteomes" id="UP000007110"/>
    </source>
</evidence>
<keyword evidence="16" id="KW-1185">Reference proteome</keyword>
<dbReference type="OMA" id="TPRMAVT"/>
<feature type="transmembrane region" description="Helical" evidence="13">
    <location>
        <begin position="119"/>
        <end position="140"/>
    </location>
</feature>
<dbReference type="PRINTS" id="PR00663">
    <property type="entry name" value="GALANINR"/>
</dbReference>
<feature type="region of interest" description="Disordered" evidence="12">
    <location>
        <begin position="344"/>
        <end position="375"/>
    </location>
</feature>
<evidence type="ECO:0000256" key="11">
    <source>
        <dbReference type="RuleBase" id="RU000688"/>
    </source>
</evidence>
<protein>
    <recommendedName>
        <fullName evidence="14">G-protein coupled receptors family 1 profile domain-containing protein</fullName>
    </recommendedName>
</protein>
<feature type="transmembrane region" description="Helical" evidence="13">
    <location>
        <begin position="82"/>
        <end position="107"/>
    </location>
</feature>
<keyword evidence="3 11" id="KW-0812">Transmembrane</keyword>
<dbReference type="Pfam" id="PF00001">
    <property type="entry name" value="7tm_1"/>
    <property type="match status" value="1"/>
</dbReference>
<dbReference type="PRINTS" id="PR00237">
    <property type="entry name" value="GPCRRHODOPSN"/>
</dbReference>
<keyword evidence="7" id="KW-1015">Disulfide bond</keyword>
<evidence type="ECO:0000256" key="12">
    <source>
        <dbReference type="SAM" id="MobiDB-lite"/>
    </source>
</evidence>
<keyword evidence="9" id="KW-0325">Glycoprotein</keyword>
<feature type="domain" description="G-protein coupled receptors family 1 profile" evidence="14">
    <location>
        <begin position="61"/>
        <end position="319"/>
    </location>
</feature>
<evidence type="ECO:0000259" key="14">
    <source>
        <dbReference type="PROSITE" id="PS50262"/>
    </source>
</evidence>
<evidence type="ECO:0000256" key="1">
    <source>
        <dbReference type="ARBA" id="ARBA00004651"/>
    </source>
</evidence>
<evidence type="ECO:0000256" key="2">
    <source>
        <dbReference type="ARBA" id="ARBA00022475"/>
    </source>
</evidence>
<evidence type="ECO:0000256" key="13">
    <source>
        <dbReference type="SAM" id="Phobius"/>
    </source>
</evidence>
<keyword evidence="5 11" id="KW-0297">G-protein coupled receptor</keyword>
<feature type="transmembrane region" description="Helical" evidence="13">
    <location>
        <begin position="302"/>
        <end position="322"/>
    </location>
</feature>
<evidence type="ECO:0000256" key="5">
    <source>
        <dbReference type="ARBA" id="ARBA00023040"/>
    </source>
</evidence>
<evidence type="ECO:0000256" key="9">
    <source>
        <dbReference type="ARBA" id="ARBA00023180"/>
    </source>
</evidence>
<evidence type="ECO:0000256" key="8">
    <source>
        <dbReference type="ARBA" id="ARBA00023170"/>
    </source>
</evidence>
<dbReference type="GO" id="GO:0008188">
    <property type="term" value="F:neuropeptide receptor activity"/>
    <property type="evidence" value="ECO:0000318"/>
    <property type="project" value="GO_Central"/>
</dbReference>
<feature type="transmembrane region" description="Helical" evidence="13">
    <location>
        <begin position="263"/>
        <end position="282"/>
    </location>
</feature>
<accession>A0A7M7T0Y5</accession>
<evidence type="ECO:0000256" key="4">
    <source>
        <dbReference type="ARBA" id="ARBA00022989"/>
    </source>
</evidence>
<comment type="similarity">
    <text evidence="11">Belongs to the G-protein coupled receptor 1 family.</text>
</comment>
<reference evidence="15" key="2">
    <citation type="submission" date="2021-01" db="UniProtKB">
        <authorList>
            <consortium name="EnsemblMetazoa"/>
        </authorList>
    </citation>
    <scope>IDENTIFICATION</scope>
</reference>
<dbReference type="Proteomes" id="UP000007110">
    <property type="component" value="Unassembled WGS sequence"/>
</dbReference>
<dbReference type="EnsemblMetazoa" id="XM_030989988">
    <property type="protein sequence ID" value="XP_030845848"/>
    <property type="gene ID" value="LOC100889710"/>
</dbReference>
<keyword evidence="6 13" id="KW-0472">Membrane</keyword>
<dbReference type="PANTHER" id="PTHR45695:SF23">
    <property type="entry name" value="GALANIN-LIKE G-PROTEIN COUPLED RECEPTOR NPR-9"/>
    <property type="match status" value="1"/>
</dbReference>
<keyword evidence="4 13" id="KW-1133">Transmembrane helix</keyword>
<dbReference type="InParanoid" id="A0A7M7T0Y5"/>